<sequence>MPYARAPSYREGFTLVLEDGMAEQLNSYLPRLEHVSMHTWHVAEAVQSVLLRAPHSHECAAIAEVVANAVLDGRTPGQAMAFAMNYSGGRAFSEVDGDDAHYAELGAELRMPAVTVLLAGAREAATRSRAPSSRTSTRPRSNS</sequence>
<comment type="caution">
    <text evidence="2">The sequence shown here is derived from an EMBL/GenBank/DDBJ whole genome shotgun (WGS) entry which is preliminary data.</text>
</comment>
<evidence type="ECO:0000256" key="1">
    <source>
        <dbReference type="SAM" id="MobiDB-lite"/>
    </source>
</evidence>
<organism evidence="2 3">
    <name type="scientific">Trinickia symbiotica</name>
    <dbReference type="NCBI Taxonomy" id="863227"/>
    <lineage>
        <taxon>Bacteria</taxon>
        <taxon>Pseudomonadati</taxon>
        <taxon>Pseudomonadota</taxon>
        <taxon>Betaproteobacteria</taxon>
        <taxon>Burkholderiales</taxon>
        <taxon>Burkholderiaceae</taxon>
        <taxon>Trinickia</taxon>
    </lineage>
</organism>
<evidence type="ECO:0000313" key="2">
    <source>
        <dbReference type="EMBL" id="PTB17795.1"/>
    </source>
</evidence>
<dbReference type="Proteomes" id="UP000240638">
    <property type="component" value="Unassembled WGS sequence"/>
</dbReference>
<proteinExistence type="predicted"/>
<feature type="compositionally biased region" description="Low complexity" evidence="1">
    <location>
        <begin position="127"/>
        <end position="143"/>
    </location>
</feature>
<accession>A0A2T3XMS8</accession>
<feature type="region of interest" description="Disordered" evidence="1">
    <location>
        <begin position="122"/>
        <end position="143"/>
    </location>
</feature>
<protein>
    <submittedName>
        <fullName evidence="2">Uncharacterized protein</fullName>
    </submittedName>
</protein>
<gene>
    <name evidence="2" type="ORF">C9I57_26640</name>
</gene>
<evidence type="ECO:0000313" key="3">
    <source>
        <dbReference type="Proteomes" id="UP000240638"/>
    </source>
</evidence>
<name>A0A2T3XMS8_9BURK</name>
<dbReference type="EMBL" id="PYUC01000016">
    <property type="protein sequence ID" value="PTB17795.1"/>
    <property type="molecule type" value="Genomic_DNA"/>
</dbReference>
<reference evidence="2 3" key="1">
    <citation type="submission" date="2018-03" db="EMBL/GenBank/DDBJ databases">
        <title>Whole genome analyses suggest that Burkholderia sensu lato contains two further novel genera in the rhizoxinica-symbiotica group Mycetohabitans gen. nov., and Trinickia gen. nov.: implications for the evolution of diazotrophy and nodulation in the Burkholderiaceae.</title>
        <authorList>
            <person name="Estrada De Los Santos P."/>
            <person name="Palmer M."/>
            <person name="Chavez-Ramirez B."/>
            <person name="Steenkamp E.T."/>
            <person name="Hirsch A.M."/>
            <person name="Manyaka P."/>
            <person name="Maluk M."/>
            <person name="Lafos M."/>
            <person name="Crook M."/>
            <person name="Gross E."/>
            <person name="Simon M.F."/>
            <person name="Bueno Dos Reis Junior F."/>
            <person name="Poole P.S."/>
            <person name="Venter S.N."/>
            <person name="James E.K."/>
        </authorList>
    </citation>
    <scope>NUCLEOTIDE SEQUENCE [LARGE SCALE GENOMIC DNA]</scope>
    <source>
        <strain evidence="2 3">JPY-366</strain>
    </source>
</reference>
<dbReference type="AlphaFoldDB" id="A0A2T3XMS8"/>